<evidence type="ECO:0000313" key="3">
    <source>
        <dbReference type="Proteomes" id="UP000019149"/>
    </source>
</evidence>
<reference evidence="2 3" key="1">
    <citation type="journal article" date="2013" name="Nat. Genet.">
        <title>The genome of the hydatid tapeworm Echinococcus granulosus.</title>
        <authorList>
            <person name="Zheng H."/>
            <person name="Zhang W."/>
            <person name="Zhang L."/>
            <person name="Zhang Z."/>
            <person name="Li J."/>
            <person name="Lu G."/>
            <person name="Zhu Y."/>
            <person name="Wang Y."/>
            <person name="Huang Y."/>
            <person name="Liu J."/>
            <person name="Kang H."/>
            <person name="Chen J."/>
            <person name="Wang L."/>
            <person name="Chen A."/>
            <person name="Yu S."/>
            <person name="Gao Z."/>
            <person name="Jin L."/>
            <person name="Gu W."/>
            <person name="Wang Z."/>
            <person name="Zhao L."/>
            <person name="Shi B."/>
            <person name="Wen H."/>
            <person name="Lin R."/>
            <person name="Jones M.K."/>
            <person name="Brejova B."/>
            <person name="Vinar T."/>
            <person name="Zhao G."/>
            <person name="McManus D.P."/>
            <person name="Chen Z."/>
            <person name="Zhou Y."/>
            <person name="Wang S."/>
        </authorList>
    </citation>
    <scope>NUCLEOTIDE SEQUENCE [LARGE SCALE GENOMIC DNA]</scope>
</reference>
<gene>
    <name evidence="2" type="ORF">EGR_08578</name>
</gene>
<dbReference type="Proteomes" id="UP000019149">
    <property type="component" value="Unassembled WGS sequence"/>
</dbReference>
<accession>W6UEN3</accession>
<feature type="region of interest" description="Disordered" evidence="1">
    <location>
        <begin position="38"/>
        <end position="66"/>
    </location>
</feature>
<feature type="compositionally biased region" description="Basic and acidic residues" evidence="1">
    <location>
        <begin position="102"/>
        <end position="126"/>
    </location>
</feature>
<dbReference type="STRING" id="6210.W6UEN3"/>
<proteinExistence type="predicted"/>
<dbReference type="EMBL" id="APAU02000111">
    <property type="protein sequence ID" value="EUB56552.1"/>
    <property type="molecule type" value="Genomic_DNA"/>
</dbReference>
<evidence type="ECO:0000313" key="2">
    <source>
        <dbReference type="EMBL" id="EUB56552.1"/>
    </source>
</evidence>
<keyword evidence="3" id="KW-1185">Reference proteome</keyword>
<evidence type="ECO:0000256" key="1">
    <source>
        <dbReference type="SAM" id="MobiDB-lite"/>
    </source>
</evidence>
<name>W6UEN3_ECHGR</name>
<dbReference type="GeneID" id="36344293"/>
<dbReference type="AlphaFoldDB" id="W6UEN3"/>
<feature type="region of interest" description="Disordered" evidence="1">
    <location>
        <begin position="102"/>
        <end position="133"/>
    </location>
</feature>
<dbReference type="KEGG" id="egl:EGR_08578"/>
<sequence length="197" mass="20959">MPKNVAKATYLVSIGANVLTLVLFPSYFSPADAKKGGITPACTRGPPSPQCGGDDMTRSTPPLSPPLDTATIIGVTKLESADALRSAKSICHFRDDGSHSLHCDSRRYGEDREREGEGKKKRDKTSTEAPASKSEGAVFKMAVPPLALTLLPPLPGFIYAKSCRTAEEEVKTTLQRTLAPKASGFTLPTVVLSIAED</sequence>
<dbReference type="RefSeq" id="XP_024347748.1">
    <property type="nucleotide sequence ID" value="XM_024497827.1"/>
</dbReference>
<protein>
    <submittedName>
        <fullName evidence="2">Uncharacterized protein</fullName>
    </submittedName>
</protein>
<organism evidence="2 3">
    <name type="scientific">Echinococcus granulosus</name>
    <name type="common">Hydatid tapeworm</name>
    <dbReference type="NCBI Taxonomy" id="6210"/>
    <lineage>
        <taxon>Eukaryota</taxon>
        <taxon>Metazoa</taxon>
        <taxon>Spiralia</taxon>
        <taxon>Lophotrochozoa</taxon>
        <taxon>Platyhelminthes</taxon>
        <taxon>Cestoda</taxon>
        <taxon>Eucestoda</taxon>
        <taxon>Cyclophyllidea</taxon>
        <taxon>Taeniidae</taxon>
        <taxon>Echinococcus</taxon>
        <taxon>Echinococcus granulosus group</taxon>
    </lineage>
</organism>
<comment type="caution">
    <text evidence="2">The sequence shown here is derived from an EMBL/GenBank/DDBJ whole genome shotgun (WGS) entry which is preliminary data.</text>
</comment>
<dbReference type="CTD" id="36344293"/>